<dbReference type="Pfam" id="PF00047">
    <property type="entry name" value="ig"/>
    <property type="match status" value="2"/>
</dbReference>
<accession>A0AAV1FN24</accession>
<keyword evidence="3" id="KW-0812">Transmembrane</keyword>
<dbReference type="AlphaFoldDB" id="A0AAV1FN24"/>
<dbReference type="InterPro" id="IPR003598">
    <property type="entry name" value="Ig_sub2"/>
</dbReference>
<dbReference type="InterPro" id="IPR036179">
    <property type="entry name" value="Ig-like_dom_sf"/>
</dbReference>
<evidence type="ECO:0000256" key="4">
    <source>
        <dbReference type="SAM" id="SignalP"/>
    </source>
</evidence>
<keyword evidence="7" id="KW-1185">Reference proteome</keyword>
<keyword evidence="4" id="KW-0732">Signal</keyword>
<feature type="compositionally biased region" description="Basic and acidic residues" evidence="2">
    <location>
        <begin position="310"/>
        <end position="333"/>
    </location>
</feature>
<keyword evidence="1" id="KW-0393">Immunoglobulin domain</keyword>
<feature type="region of interest" description="Disordered" evidence="2">
    <location>
        <begin position="262"/>
        <end position="333"/>
    </location>
</feature>
<evidence type="ECO:0000259" key="5">
    <source>
        <dbReference type="PROSITE" id="PS50835"/>
    </source>
</evidence>
<feature type="transmembrane region" description="Helical" evidence="3">
    <location>
        <begin position="228"/>
        <end position="255"/>
    </location>
</feature>
<evidence type="ECO:0000256" key="2">
    <source>
        <dbReference type="SAM" id="MobiDB-lite"/>
    </source>
</evidence>
<dbReference type="SUPFAM" id="SSF48726">
    <property type="entry name" value="Immunoglobulin"/>
    <property type="match status" value="2"/>
</dbReference>
<dbReference type="PROSITE" id="PS50835">
    <property type="entry name" value="IG_LIKE"/>
    <property type="match status" value="2"/>
</dbReference>
<dbReference type="Proteomes" id="UP001178508">
    <property type="component" value="Chromosome 8"/>
</dbReference>
<feature type="domain" description="Ig-like" evidence="5">
    <location>
        <begin position="104"/>
        <end position="186"/>
    </location>
</feature>
<sequence>MRTVLWLSFVLSALSAAGEVVLTKPGQNARLNCGINKNSFDRVTWYYGHTAIIRFFGRSGAVIKDKGNIGPRTTLRGENLEISRVKEGDAGAYVCEVDGKRITHTLLVVSVSANPSADLKLGDQATLQCRVGGLNPGTTVQWQRPDGSKTGSAEVPLKPVALSDGGRWECVFTYDSVTYKENLSITVKEPVPETAQTTTKKTLVPDCVECTSAPPTENGPPQLLGLSWWMWAAIGVGSVVVFLLVVLVIVLCMRIRRKKRKYQRRQNGHQPLSPRQYCQCNRPTAAAAKPQQGRRREKPLALPRQPLLMESHESQMEERRGRPERKRKELERV</sequence>
<dbReference type="Gene3D" id="1.20.5.900">
    <property type="entry name" value="transmembrane domain of human cd4"/>
    <property type="match status" value="1"/>
</dbReference>
<evidence type="ECO:0000313" key="6">
    <source>
        <dbReference type="EMBL" id="CAJ1062548.1"/>
    </source>
</evidence>
<name>A0AAV1FN24_XYRNO</name>
<keyword evidence="3" id="KW-0472">Membrane</keyword>
<dbReference type="PANTHER" id="PTHR11422">
    <property type="entry name" value="T-CELL SURFACE GLYCOPROTEIN CD4"/>
    <property type="match status" value="1"/>
</dbReference>
<dbReference type="Gene3D" id="2.60.40.10">
    <property type="entry name" value="Immunoglobulins"/>
    <property type="match status" value="2"/>
</dbReference>
<dbReference type="EMBL" id="OY660871">
    <property type="protein sequence ID" value="CAJ1062548.1"/>
    <property type="molecule type" value="Genomic_DNA"/>
</dbReference>
<organism evidence="6 7">
    <name type="scientific">Xyrichtys novacula</name>
    <name type="common">Pearly razorfish</name>
    <name type="synonym">Hemipteronotus novacula</name>
    <dbReference type="NCBI Taxonomy" id="13765"/>
    <lineage>
        <taxon>Eukaryota</taxon>
        <taxon>Metazoa</taxon>
        <taxon>Chordata</taxon>
        <taxon>Craniata</taxon>
        <taxon>Vertebrata</taxon>
        <taxon>Euteleostomi</taxon>
        <taxon>Actinopterygii</taxon>
        <taxon>Neopterygii</taxon>
        <taxon>Teleostei</taxon>
        <taxon>Neoteleostei</taxon>
        <taxon>Acanthomorphata</taxon>
        <taxon>Eupercaria</taxon>
        <taxon>Labriformes</taxon>
        <taxon>Labridae</taxon>
        <taxon>Xyrichtys</taxon>
    </lineage>
</organism>
<proteinExistence type="predicted"/>
<dbReference type="InterPro" id="IPR021963">
    <property type="entry name" value="Tcell_CD4_Cterm"/>
</dbReference>
<feature type="domain" description="Ig-like" evidence="5">
    <location>
        <begin position="26"/>
        <end position="97"/>
    </location>
</feature>
<dbReference type="InterPro" id="IPR007110">
    <property type="entry name" value="Ig-like_dom"/>
</dbReference>
<dbReference type="InterPro" id="IPR003599">
    <property type="entry name" value="Ig_sub"/>
</dbReference>
<protein>
    <submittedName>
        <fullName evidence="6">CD4-2 molecule, tandem duplicate 2</fullName>
    </submittedName>
</protein>
<dbReference type="Pfam" id="PF12104">
    <property type="entry name" value="Tcell_CD4_C"/>
    <property type="match status" value="1"/>
</dbReference>
<dbReference type="InterPro" id="IPR013151">
    <property type="entry name" value="Immunoglobulin_dom"/>
</dbReference>
<evidence type="ECO:0000256" key="3">
    <source>
        <dbReference type="SAM" id="Phobius"/>
    </source>
</evidence>
<keyword evidence="3" id="KW-1133">Transmembrane helix</keyword>
<feature type="signal peptide" evidence="4">
    <location>
        <begin position="1"/>
        <end position="17"/>
    </location>
</feature>
<dbReference type="PANTHER" id="PTHR11422:SF6">
    <property type="entry name" value="HEMICENTIN-1 ISOFORM X1"/>
    <property type="match status" value="1"/>
</dbReference>
<dbReference type="CDD" id="cd00096">
    <property type="entry name" value="Ig"/>
    <property type="match status" value="1"/>
</dbReference>
<evidence type="ECO:0000313" key="7">
    <source>
        <dbReference type="Proteomes" id="UP001178508"/>
    </source>
</evidence>
<feature type="chain" id="PRO_5043415599" evidence="4">
    <location>
        <begin position="18"/>
        <end position="333"/>
    </location>
</feature>
<reference evidence="6" key="1">
    <citation type="submission" date="2023-08" db="EMBL/GenBank/DDBJ databases">
        <authorList>
            <person name="Alioto T."/>
            <person name="Alioto T."/>
            <person name="Gomez Garrido J."/>
        </authorList>
    </citation>
    <scope>NUCLEOTIDE SEQUENCE</scope>
</reference>
<gene>
    <name evidence="6" type="ORF">XNOV1_A020932</name>
</gene>
<dbReference type="InterPro" id="IPR013783">
    <property type="entry name" value="Ig-like_fold"/>
</dbReference>
<evidence type="ECO:0000256" key="1">
    <source>
        <dbReference type="ARBA" id="ARBA00023319"/>
    </source>
</evidence>
<dbReference type="SMART" id="SM00408">
    <property type="entry name" value="IGc2"/>
    <property type="match status" value="2"/>
</dbReference>
<dbReference type="SMART" id="SM00409">
    <property type="entry name" value="IG"/>
    <property type="match status" value="2"/>
</dbReference>